<evidence type="ECO:0000256" key="1">
    <source>
        <dbReference type="ARBA" id="ARBA00022849"/>
    </source>
</evidence>
<dbReference type="SUPFAM" id="SSF46785">
    <property type="entry name" value="Winged helix' DNA-binding domain"/>
    <property type="match status" value="1"/>
</dbReference>
<dbReference type="AlphaFoldDB" id="A0A1H6I9X0"/>
<dbReference type="PANTHER" id="PTHR33154:SF18">
    <property type="entry name" value="ARSENICAL RESISTANCE OPERON REPRESSOR"/>
    <property type="match status" value="1"/>
</dbReference>
<evidence type="ECO:0000259" key="5">
    <source>
        <dbReference type="PROSITE" id="PS50987"/>
    </source>
</evidence>
<protein>
    <submittedName>
        <fullName evidence="6">Transcriptional regulator, ArsR family</fullName>
    </submittedName>
</protein>
<dbReference type="EMBL" id="FNWO01000010">
    <property type="protein sequence ID" value="SEH45090.1"/>
    <property type="molecule type" value="Genomic_DNA"/>
</dbReference>
<evidence type="ECO:0000256" key="4">
    <source>
        <dbReference type="ARBA" id="ARBA00023163"/>
    </source>
</evidence>
<dbReference type="InterPro" id="IPR001845">
    <property type="entry name" value="HTH_ArsR_DNA-bd_dom"/>
</dbReference>
<name>A0A1H6I9X0_MAGFU</name>
<organism evidence="6 7">
    <name type="scientific">Magnetospirillum fulvum</name>
    <name type="common">Rhodospirillum fulvum</name>
    <dbReference type="NCBI Taxonomy" id="1082"/>
    <lineage>
        <taxon>Bacteria</taxon>
        <taxon>Pseudomonadati</taxon>
        <taxon>Pseudomonadota</taxon>
        <taxon>Alphaproteobacteria</taxon>
        <taxon>Rhodospirillales</taxon>
        <taxon>Rhodospirillaceae</taxon>
        <taxon>Magnetospirillum</taxon>
    </lineage>
</organism>
<keyword evidence="1" id="KW-0059">Arsenical resistance</keyword>
<evidence type="ECO:0000313" key="7">
    <source>
        <dbReference type="Proteomes" id="UP000182983"/>
    </source>
</evidence>
<feature type="domain" description="HTH arsR-type" evidence="5">
    <location>
        <begin position="1"/>
        <end position="91"/>
    </location>
</feature>
<dbReference type="NCBIfam" id="NF033788">
    <property type="entry name" value="HTH_metalloreg"/>
    <property type="match status" value="1"/>
</dbReference>
<dbReference type="GO" id="GO:0003700">
    <property type="term" value="F:DNA-binding transcription factor activity"/>
    <property type="evidence" value="ECO:0007669"/>
    <property type="project" value="InterPro"/>
</dbReference>
<gene>
    <name evidence="6" type="ORF">SAMN04244559_02388</name>
</gene>
<dbReference type="PANTHER" id="PTHR33154">
    <property type="entry name" value="TRANSCRIPTIONAL REGULATOR, ARSR FAMILY"/>
    <property type="match status" value="1"/>
</dbReference>
<evidence type="ECO:0000256" key="3">
    <source>
        <dbReference type="ARBA" id="ARBA00023125"/>
    </source>
</evidence>
<dbReference type="RefSeq" id="WP_074768858.1">
    <property type="nucleotide sequence ID" value="NZ_FNWO01000010.1"/>
</dbReference>
<dbReference type="InterPro" id="IPR036390">
    <property type="entry name" value="WH_DNA-bd_sf"/>
</dbReference>
<dbReference type="CDD" id="cd00090">
    <property type="entry name" value="HTH_ARSR"/>
    <property type="match status" value="1"/>
</dbReference>
<dbReference type="InterPro" id="IPR011991">
    <property type="entry name" value="ArsR-like_HTH"/>
</dbReference>
<keyword evidence="4" id="KW-0804">Transcription</keyword>
<evidence type="ECO:0000313" key="6">
    <source>
        <dbReference type="EMBL" id="SEH45090.1"/>
    </source>
</evidence>
<evidence type="ECO:0000256" key="2">
    <source>
        <dbReference type="ARBA" id="ARBA00023015"/>
    </source>
</evidence>
<keyword evidence="7" id="KW-1185">Reference proteome</keyword>
<reference evidence="7" key="1">
    <citation type="submission" date="2016-10" db="EMBL/GenBank/DDBJ databases">
        <authorList>
            <person name="Varghese N."/>
            <person name="Submissions S."/>
        </authorList>
    </citation>
    <scope>NUCLEOTIDE SEQUENCE [LARGE SCALE GENOMIC DNA]</scope>
    <source>
        <strain evidence="7">DSM 13234</strain>
    </source>
</reference>
<dbReference type="InterPro" id="IPR051081">
    <property type="entry name" value="HTH_MetalResp_TranReg"/>
</dbReference>
<dbReference type="Gene3D" id="1.10.10.10">
    <property type="entry name" value="Winged helix-like DNA-binding domain superfamily/Winged helix DNA-binding domain"/>
    <property type="match status" value="1"/>
</dbReference>
<dbReference type="Pfam" id="PF01022">
    <property type="entry name" value="HTH_5"/>
    <property type="match status" value="1"/>
</dbReference>
<dbReference type="GO" id="GO:0046685">
    <property type="term" value="P:response to arsenic-containing substance"/>
    <property type="evidence" value="ECO:0007669"/>
    <property type="project" value="UniProtKB-KW"/>
</dbReference>
<dbReference type="GO" id="GO:0003677">
    <property type="term" value="F:DNA binding"/>
    <property type="evidence" value="ECO:0007669"/>
    <property type="project" value="UniProtKB-KW"/>
</dbReference>
<dbReference type="PRINTS" id="PR00778">
    <property type="entry name" value="HTHARSR"/>
</dbReference>
<sequence length="140" mass="15155">MLETFETVARAVADPTRIRILKLLESGELCVCQITTVLDLAPATVSKHLAVLKIAGLLQQRRDGKWVYYRRAERDLNPYAQAFLGLVRGALKDDPTVAGDAHVLAQVTAAPLALVCDQGRAALDPRPQAPVTTVCRGGPR</sequence>
<dbReference type="PROSITE" id="PS50987">
    <property type="entry name" value="HTH_ARSR_2"/>
    <property type="match status" value="1"/>
</dbReference>
<dbReference type="SMART" id="SM00418">
    <property type="entry name" value="HTH_ARSR"/>
    <property type="match status" value="1"/>
</dbReference>
<proteinExistence type="predicted"/>
<dbReference type="Proteomes" id="UP000182983">
    <property type="component" value="Unassembled WGS sequence"/>
</dbReference>
<keyword evidence="2" id="KW-0805">Transcription regulation</keyword>
<keyword evidence="3" id="KW-0238">DNA-binding</keyword>
<accession>A0A1H6I9X0</accession>
<dbReference type="InterPro" id="IPR036388">
    <property type="entry name" value="WH-like_DNA-bd_sf"/>
</dbReference>